<feature type="transmembrane region" description="Helical" evidence="6">
    <location>
        <begin position="134"/>
        <end position="154"/>
    </location>
</feature>
<keyword evidence="4 6" id="KW-1133">Transmembrane helix</keyword>
<proteinExistence type="inferred from homology"/>
<dbReference type="AlphaFoldDB" id="A0A2H1FGR6"/>
<dbReference type="SUPFAM" id="SSF81345">
    <property type="entry name" value="ABC transporter involved in vitamin B12 uptake, BtuC"/>
    <property type="match status" value="1"/>
</dbReference>
<dbReference type="InterPro" id="IPR037294">
    <property type="entry name" value="ABC_BtuC-like"/>
</dbReference>
<feature type="transmembrane region" description="Helical" evidence="6">
    <location>
        <begin position="14"/>
        <end position="34"/>
    </location>
</feature>
<feature type="transmembrane region" description="Helical" evidence="6">
    <location>
        <begin position="90"/>
        <end position="122"/>
    </location>
</feature>
<evidence type="ECO:0000256" key="6">
    <source>
        <dbReference type="SAM" id="Phobius"/>
    </source>
</evidence>
<sequence length="283" mass="30241">MNLDILSYGFMQRALLTGIAVSITCSMIGLFLVLKRYSLFGDALSHVAFGGIALGFFLNVYPIWTAFVVSVSTALGITKLRKSTKISGDAAIAVLLSSGFAMGVLLISASHGFTIDLFSFLFGSILLTSMQDTLLIVTVSCGVIATLIAIRKPMIHFTFDEEQAKVHGIPVEKLNYLFVALAAVTVIATMRLVGILLISALIVLPNITSIMMGKGFKKTMMISISLSVSAVIAGITISYYFNLAPAGTIVMLMVAMFVGTLLAKHVGVFSTKTFNENNLSTVN</sequence>
<organism evidence="7 8">
    <name type="scientific">Candidatus Nitrosotalea okcheonensis</name>
    <dbReference type="NCBI Taxonomy" id="1903276"/>
    <lineage>
        <taxon>Archaea</taxon>
        <taxon>Nitrososphaerota</taxon>
        <taxon>Nitrososphaeria</taxon>
        <taxon>Nitrosotaleales</taxon>
        <taxon>Nitrosotaleaceae</taxon>
        <taxon>Nitrosotalea</taxon>
    </lineage>
</organism>
<evidence type="ECO:0000313" key="7">
    <source>
        <dbReference type="EMBL" id="SMH71959.1"/>
    </source>
</evidence>
<reference evidence="8" key="1">
    <citation type="submission" date="2017-03" db="EMBL/GenBank/DDBJ databases">
        <authorList>
            <person name="Herbold C."/>
        </authorList>
    </citation>
    <scope>NUCLEOTIDE SEQUENCE [LARGE SCALE GENOMIC DNA]</scope>
</reference>
<feature type="transmembrane region" description="Helical" evidence="6">
    <location>
        <begin position="46"/>
        <end position="70"/>
    </location>
</feature>
<dbReference type="CDD" id="cd06550">
    <property type="entry name" value="TM_ABC_iron-siderophores_like"/>
    <property type="match status" value="1"/>
</dbReference>
<evidence type="ECO:0000313" key="8">
    <source>
        <dbReference type="Proteomes" id="UP000230607"/>
    </source>
</evidence>
<comment type="subcellular location">
    <subcellularLocation>
        <location evidence="1">Membrane</location>
        <topology evidence="1">Multi-pass membrane protein</topology>
    </subcellularLocation>
</comment>
<feature type="transmembrane region" description="Helical" evidence="6">
    <location>
        <begin position="219"/>
        <end position="240"/>
    </location>
</feature>
<keyword evidence="5 6" id="KW-0472">Membrane</keyword>
<evidence type="ECO:0000256" key="2">
    <source>
        <dbReference type="ARBA" id="ARBA00008034"/>
    </source>
</evidence>
<dbReference type="Pfam" id="PF00950">
    <property type="entry name" value="ABC-3"/>
    <property type="match status" value="1"/>
</dbReference>
<evidence type="ECO:0000256" key="5">
    <source>
        <dbReference type="ARBA" id="ARBA00023136"/>
    </source>
</evidence>
<accession>A0A2H1FGR6</accession>
<dbReference type="InterPro" id="IPR001626">
    <property type="entry name" value="ABC_TroCD"/>
</dbReference>
<feature type="transmembrane region" description="Helical" evidence="6">
    <location>
        <begin position="246"/>
        <end position="263"/>
    </location>
</feature>
<feature type="transmembrane region" description="Helical" evidence="6">
    <location>
        <begin position="174"/>
        <end position="207"/>
    </location>
</feature>
<name>A0A2H1FGR6_9ARCH</name>
<dbReference type="GO" id="GO:0055085">
    <property type="term" value="P:transmembrane transport"/>
    <property type="evidence" value="ECO:0007669"/>
    <property type="project" value="InterPro"/>
</dbReference>
<evidence type="ECO:0000256" key="4">
    <source>
        <dbReference type="ARBA" id="ARBA00022989"/>
    </source>
</evidence>
<dbReference type="PANTHER" id="PTHR30477">
    <property type="entry name" value="ABC-TRANSPORTER METAL-BINDING PROTEIN"/>
    <property type="match status" value="1"/>
</dbReference>
<evidence type="ECO:0000256" key="1">
    <source>
        <dbReference type="ARBA" id="ARBA00004141"/>
    </source>
</evidence>
<dbReference type="PANTHER" id="PTHR30477:SF0">
    <property type="entry name" value="METAL TRANSPORT SYSTEM MEMBRANE PROTEIN TM_0125-RELATED"/>
    <property type="match status" value="1"/>
</dbReference>
<dbReference type="EMBL" id="LT841358">
    <property type="protein sequence ID" value="SMH71959.1"/>
    <property type="molecule type" value="Genomic_DNA"/>
</dbReference>
<gene>
    <name evidence="7" type="ORF">NCS_11771</name>
</gene>
<evidence type="ECO:0000256" key="3">
    <source>
        <dbReference type="ARBA" id="ARBA00022692"/>
    </source>
</evidence>
<dbReference type="Gene3D" id="1.10.3470.10">
    <property type="entry name" value="ABC transporter involved in vitamin B12 uptake, BtuC"/>
    <property type="match status" value="1"/>
</dbReference>
<keyword evidence="3 6" id="KW-0812">Transmembrane</keyword>
<dbReference type="GO" id="GO:0043190">
    <property type="term" value="C:ATP-binding cassette (ABC) transporter complex"/>
    <property type="evidence" value="ECO:0007669"/>
    <property type="project" value="InterPro"/>
</dbReference>
<comment type="similarity">
    <text evidence="2">Belongs to the ABC-3 integral membrane protein family.</text>
</comment>
<dbReference type="Proteomes" id="UP000230607">
    <property type="component" value="Chromosome 1"/>
</dbReference>
<protein>
    <submittedName>
        <fullName evidence="7">ABC-type Mn2 /Zn2 transport system, permease component</fullName>
    </submittedName>
</protein>
<keyword evidence="8" id="KW-1185">Reference proteome</keyword>